<gene>
    <name evidence="3" type="ORF">SAMN04489860_1886</name>
</gene>
<dbReference type="eggNOG" id="ENOG5032YQ8">
    <property type="taxonomic scope" value="Bacteria"/>
</dbReference>
<evidence type="ECO:0008006" key="5">
    <source>
        <dbReference type="Google" id="ProtNLM"/>
    </source>
</evidence>
<evidence type="ECO:0000313" key="3">
    <source>
        <dbReference type="EMBL" id="SDS58883.1"/>
    </source>
</evidence>
<proteinExistence type="predicted"/>
<name>A0A1H1TF80_9CELL</name>
<dbReference type="AlphaFoldDB" id="A0A1H1TF80"/>
<accession>A0A1H1TF80</accession>
<dbReference type="InterPro" id="IPR021449">
    <property type="entry name" value="DUF3099"/>
</dbReference>
<evidence type="ECO:0000256" key="1">
    <source>
        <dbReference type="SAM" id="MobiDB-lite"/>
    </source>
</evidence>
<keyword evidence="2" id="KW-1133">Transmembrane helix</keyword>
<protein>
    <recommendedName>
        <fullName evidence="5">DUF3099 domain-containing protein</fullName>
    </recommendedName>
</protein>
<keyword evidence="4" id="KW-1185">Reference proteome</keyword>
<dbReference type="Proteomes" id="UP000185663">
    <property type="component" value="Chromosome I"/>
</dbReference>
<sequence length="240" mass="26748">MRCSVDATVRTPLRRPDTAPKRTLALCRVPTTAYTDVVKKHRTGDAVQGVTSALDPLSDDQARRFRVYMIQMTIRTACFFGAVFIDHWVRWVLAAGAVVLPYIAVLFVNAGRDHTERRIDPVPYGQLGSAPSPLPPTPPDRTTDPGQTTHPAPPPDDTEFFMSTPAADTVSGELICSGKGCRDEARWGLLWNNPKLHTPERRKVWLACDAHREHLETFLGARDFLRSTVPVAELEHEDDL</sequence>
<reference evidence="3 4" key="1">
    <citation type="submission" date="2016-10" db="EMBL/GenBank/DDBJ databases">
        <authorList>
            <person name="de Groot N.N."/>
        </authorList>
    </citation>
    <scope>NUCLEOTIDE SEQUENCE [LARGE SCALE GENOMIC DNA]</scope>
    <source>
        <strain evidence="3 4">DSM 22126</strain>
    </source>
</reference>
<keyword evidence="2" id="KW-0472">Membrane</keyword>
<feature type="region of interest" description="Disordered" evidence="1">
    <location>
        <begin position="118"/>
        <end position="160"/>
    </location>
</feature>
<organism evidence="3 4">
    <name type="scientific">Paraoerskovia marina</name>
    <dbReference type="NCBI Taxonomy" id="545619"/>
    <lineage>
        <taxon>Bacteria</taxon>
        <taxon>Bacillati</taxon>
        <taxon>Actinomycetota</taxon>
        <taxon>Actinomycetes</taxon>
        <taxon>Micrococcales</taxon>
        <taxon>Cellulomonadaceae</taxon>
        <taxon>Paraoerskovia</taxon>
    </lineage>
</organism>
<dbReference type="Pfam" id="PF11298">
    <property type="entry name" value="DUF3099"/>
    <property type="match status" value="1"/>
</dbReference>
<feature type="transmembrane region" description="Helical" evidence="2">
    <location>
        <begin position="91"/>
        <end position="110"/>
    </location>
</feature>
<feature type="transmembrane region" description="Helical" evidence="2">
    <location>
        <begin position="67"/>
        <end position="85"/>
    </location>
</feature>
<evidence type="ECO:0000313" key="4">
    <source>
        <dbReference type="Proteomes" id="UP000185663"/>
    </source>
</evidence>
<dbReference type="EMBL" id="LT629776">
    <property type="protein sequence ID" value="SDS58883.1"/>
    <property type="molecule type" value="Genomic_DNA"/>
</dbReference>
<keyword evidence="2" id="KW-0812">Transmembrane</keyword>
<evidence type="ECO:0000256" key="2">
    <source>
        <dbReference type="SAM" id="Phobius"/>
    </source>
</evidence>
<dbReference type="STRING" id="545619.SAMN04489860_1886"/>